<protein>
    <recommendedName>
        <fullName evidence="2">DNA-(apurinic or apyrimidinic site) lyase</fullName>
        <ecNumber evidence="2">4.2.99.18</ecNumber>
    </recommendedName>
</protein>
<dbReference type="CDD" id="cd08971">
    <property type="entry name" value="AcNei2_N"/>
    <property type="match status" value="1"/>
</dbReference>
<dbReference type="GO" id="GO:0004519">
    <property type="term" value="F:endonuclease activity"/>
    <property type="evidence" value="ECO:0007669"/>
    <property type="project" value="UniProtKB-KW"/>
</dbReference>
<evidence type="ECO:0000256" key="5">
    <source>
        <dbReference type="ARBA" id="ARBA00022771"/>
    </source>
</evidence>
<feature type="domain" description="Formamidopyrimidine-DNA glycosylase catalytic" evidence="15">
    <location>
        <begin position="2"/>
        <end position="101"/>
    </location>
</feature>
<evidence type="ECO:0000259" key="14">
    <source>
        <dbReference type="PROSITE" id="PS51066"/>
    </source>
</evidence>
<gene>
    <name evidence="16" type="primary">nei</name>
    <name evidence="16" type="ORF">Cph01nite_02610</name>
</gene>
<dbReference type="InterPro" id="IPR035937">
    <property type="entry name" value="FPG_N"/>
</dbReference>
<dbReference type="PROSITE" id="PS51068">
    <property type="entry name" value="FPG_CAT"/>
    <property type="match status" value="1"/>
</dbReference>
<keyword evidence="5 13" id="KW-0863">Zinc-finger</keyword>
<evidence type="ECO:0000256" key="8">
    <source>
        <dbReference type="ARBA" id="ARBA00023125"/>
    </source>
</evidence>
<dbReference type="InterPro" id="IPR010979">
    <property type="entry name" value="Ribosomal_uS13-like_H2TH"/>
</dbReference>
<dbReference type="InterPro" id="IPR000214">
    <property type="entry name" value="Znf_DNA_glyclase/AP_lyase"/>
</dbReference>
<comment type="caution">
    <text evidence="16">The sequence shown here is derived from an EMBL/GenBank/DDBJ whole genome shotgun (WGS) entry which is preliminary data.</text>
</comment>
<dbReference type="SUPFAM" id="SSF81624">
    <property type="entry name" value="N-terminal domain of MutM-like DNA repair proteins"/>
    <property type="match status" value="1"/>
</dbReference>
<organism evidence="16 17">
    <name type="scientific">Cellulomonas phragmiteti</name>
    <dbReference type="NCBI Taxonomy" id="478780"/>
    <lineage>
        <taxon>Bacteria</taxon>
        <taxon>Bacillati</taxon>
        <taxon>Actinomycetota</taxon>
        <taxon>Actinomycetes</taxon>
        <taxon>Micrococcales</taxon>
        <taxon>Cellulomonadaceae</taxon>
        <taxon>Cellulomonas</taxon>
    </lineage>
</organism>
<keyword evidence="8" id="KW-0238">DNA-binding</keyword>
<keyword evidence="6" id="KW-0378">Hydrolase</keyword>
<evidence type="ECO:0000256" key="13">
    <source>
        <dbReference type="PROSITE-ProRule" id="PRU00391"/>
    </source>
</evidence>
<reference evidence="16 17" key="1">
    <citation type="submission" date="2021-01" db="EMBL/GenBank/DDBJ databases">
        <title>Whole genome shotgun sequence of Cellulomonas phragmiteti NBRC 110785.</title>
        <authorList>
            <person name="Komaki H."/>
            <person name="Tamura T."/>
        </authorList>
    </citation>
    <scope>NUCLEOTIDE SEQUENCE [LARGE SCALE GENOMIC DNA]</scope>
    <source>
        <strain evidence="16 17">NBRC 110785</strain>
    </source>
</reference>
<evidence type="ECO:0000256" key="9">
    <source>
        <dbReference type="ARBA" id="ARBA00023204"/>
    </source>
</evidence>
<keyword evidence="17" id="KW-1185">Reference proteome</keyword>
<dbReference type="InterPro" id="IPR015886">
    <property type="entry name" value="H2TH_FPG"/>
</dbReference>
<keyword evidence="12" id="KW-0326">Glycosidase</keyword>
<dbReference type="Pfam" id="PF06831">
    <property type="entry name" value="H2TH"/>
    <property type="match status" value="1"/>
</dbReference>
<dbReference type="RefSeq" id="WP_203670543.1">
    <property type="nucleotide sequence ID" value="NZ_BONP01000001.1"/>
</dbReference>
<dbReference type="PROSITE" id="PS51066">
    <property type="entry name" value="ZF_FPG_2"/>
    <property type="match status" value="1"/>
</dbReference>
<dbReference type="Proteomes" id="UP000614741">
    <property type="component" value="Unassembled WGS sequence"/>
</dbReference>
<keyword evidence="7" id="KW-0862">Zinc</keyword>
<dbReference type="Gene3D" id="1.10.8.50">
    <property type="match status" value="1"/>
</dbReference>
<keyword evidence="11" id="KW-0511">Multifunctional enzyme</keyword>
<evidence type="ECO:0000256" key="6">
    <source>
        <dbReference type="ARBA" id="ARBA00022801"/>
    </source>
</evidence>
<dbReference type="Gene3D" id="3.20.190.10">
    <property type="entry name" value="MutM-like, N-terminal"/>
    <property type="match status" value="1"/>
</dbReference>
<dbReference type="PANTHER" id="PTHR42697:SF1">
    <property type="entry name" value="ENDONUCLEASE 8"/>
    <property type="match status" value="1"/>
</dbReference>
<evidence type="ECO:0000256" key="10">
    <source>
        <dbReference type="ARBA" id="ARBA00023239"/>
    </source>
</evidence>
<proteinExistence type="inferred from homology"/>
<evidence type="ECO:0000313" key="17">
    <source>
        <dbReference type="Proteomes" id="UP000614741"/>
    </source>
</evidence>
<dbReference type="SMART" id="SM00898">
    <property type="entry name" value="Fapy_DNA_glyco"/>
    <property type="match status" value="1"/>
</dbReference>
<evidence type="ECO:0000256" key="12">
    <source>
        <dbReference type="ARBA" id="ARBA00023295"/>
    </source>
</evidence>
<dbReference type="SUPFAM" id="SSF57716">
    <property type="entry name" value="Glucocorticoid receptor-like (DNA-binding domain)"/>
    <property type="match status" value="1"/>
</dbReference>
<evidence type="ECO:0000256" key="4">
    <source>
        <dbReference type="ARBA" id="ARBA00022763"/>
    </source>
</evidence>
<evidence type="ECO:0000256" key="7">
    <source>
        <dbReference type="ARBA" id="ARBA00022833"/>
    </source>
</evidence>
<dbReference type="InterPro" id="IPR044090">
    <property type="entry name" value="Nei2_N"/>
</dbReference>
<feature type="domain" description="FPG-type" evidence="14">
    <location>
        <begin position="231"/>
        <end position="269"/>
    </location>
</feature>
<evidence type="ECO:0000259" key="15">
    <source>
        <dbReference type="PROSITE" id="PS51068"/>
    </source>
</evidence>
<dbReference type="EC" id="4.2.99.18" evidence="2"/>
<dbReference type="SMART" id="SM01232">
    <property type="entry name" value="H2TH"/>
    <property type="match status" value="1"/>
</dbReference>
<keyword evidence="3" id="KW-0479">Metal-binding</keyword>
<dbReference type="InterPro" id="IPR012319">
    <property type="entry name" value="FPG_cat"/>
</dbReference>
<keyword evidence="9" id="KW-0234">DNA repair</keyword>
<sequence>MPEGDVLRRTAAHLDRALAGHRLLRADLRWPTAATVDLTGRTVLGTRPYGKHLLTRFDDGRTLHTHLRMDGTWRIVPTSERRAAARSPQVRAVLGDSRWTAVGYLLGMLDVVPTSTERSLLGHLGPDVLDGDFDATPGVPWAGPPVLDLPTPGIDEALRRWAAQGERPVAEVLLDQRVVVGIGTIFMAESLFARGWWPWAPAAAVTDADEVLRAARALLRTSVATGRPPASVYGREGRSCPRCGARVARGDVGSPPTQRQAYWCPGCQVRGRA</sequence>
<evidence type="ECO:0000313" key="16">
    <source>
        <dbReference type="EMBL" id="GIG38499.1"/>
    </source>
</evidence>
<comment type="similarity">
    <text evidence="1">Belongs to the FPG family.</text>
</comment>
<keyword evidence="4" id="KW-0227">DNA damage</keyword>
<evidence type="ECO:0000256" key="11">
    <source>
        <dbReference type="ARBA" id="ARBA00023268"/>
    </source>
</evidence>
<keyword evidence="16" id="KW-0255">Endonuclease</keyword>
<keyword evidence="10" id="KW-0456">Lyase</keyword>
<evidence type="ECO:0000256" key="3">
    <source>
        <dbReference type="ARBA" id="ARBA00022723"/>
    </source>
</evidence>
<evidence type="ECO:0000256" key="2">
    <source>
        <dbReference type="ARBA" id="ARBA00012720"/>
    </source>
</evidence>
<dbReference type="EMBL" id="BONP01000001">
    <property type="protein sequence ID" value="GIG38499.1"/>
    <property type="molecule type" value="Genomic_DNA"/>
</dbReference>
<dbReference type="PANTHER" id="PTHR42697">
    <property type="entry name" value="ENDONUCLEASE 8"/>
    <property type="match status" value="1"/>
</dbReference>
<evidence type="ECO:0000256" key="1">
    <source>
        <dbReference type="ARBA" id="ARBA00009409"/>
    </source>
</evidence>
<accession>A0ABQ4DGN3</accession>
<name>A0ABQ4DGN3_9CELL</name>
<keyword evidence="16" id="KW-0540">Nuclease</keyword>
<dbReference type="SUPFAM" id="SSF46946">
    <property type="entry name" value="S13-like H2TH domain"/>
    <property type="match status" value="1"/>
</dbReference>
<dbReference type="Pfam" id="PF01149">
    <property type="entry name" value="Fapy_DNA_glyco"/>
    <property type="match status" value="1"/>
</dbReference>